<protein>
    <recommendedName>
        <fullName evidence="8">Major facilitator superfamily (MFS) profile domain-containing protein</fullName>
    </recommendedName>
</protein>
<keyword evidence="6 7" id="KW-0472">Membrane</keyword>
<sequence length="457" mass="49026">MEIKQTATQAELLDAQPTNESVDELKQCPDFLRIWKGQAISVFGSQMVAFAFSIWVYQQTQSLLQFGGIIVAQLLPTLFLAPVAGVLCDRFSRRNIMMGCQFALTLASAVLCVLAFRDELNVTAIMMMSPIISSFGSVHQIAYTASISQLVPKNLYGKANGYVQSSIHFSAVIIPLIAVGLLETIGIALIILASIATYLFSTLTLVFSRLPYRGESTQASTSEKAAIFNLRSEVLGVLFKDKNVLILITFLSLISFLNGVVMVLFRPMILTTMSSIALGWIVTLAGFAGLMGALIAGKLAARENRIQVLFVATLTSGITMVLCGALTNAWGIAILVFIYSLFAPIGTVVAQTILQTITAPEVQGRVFAARAFFATVAMLFAVTLAPVGAELFLEPSMMPGGMLANLLGGVIGTGPGRGMGLVFVLCGLAMFSIIAILSAMGAFRRLQSQMSQHFENK</sequence>
<feature type="transmembrane region" description="Helical" evidence="7">
    <location>
        <begin position="244"/>
        <end position="265"/>
    </location>
</feature>
<accession>A0A1S1MUX9</accession>
<gene>
    <name evidence="9" type="ORF">BET10_03730</name>
</gene>
<evidence type="ECO:0000256" key="5">
    <source>
        <dbReference type="ARBA" id="ARBA00022989"/>
    </source>
</evidence>
<dbReference type="EMBL" id="MKJU01000006">
    <property type="protein sequence ID" value="OHU92580.1"/>
    <property type="molecule type" value="Genomic_DNA"/>
</dbReference>
<dbReference type="GO" id="GO:0005886">
    <property type="term" value="C:plasma membrane"/>
    <property type="evidence" value="ECO:0007669"/>
    <property type="project" value="UniProtKB-SubCell"/>
</dbReference>
<keyword evidence="4 7" id="KW-0812">Transmembrane</keyword>
<evidence type="ECO:0000313" key="9">
    <source>
        <dbReference type="EMBL" id="OHU92580.1"/>
    </source>
</evidence>
<feature type="domain" description="Major facilitator superfamily (MFS) profile" evidence="8">
    <location>
        <begin position="30"/>
        <end position="444"/>
    </location>
</feature>
<evidence type="ECO:0000256" key="6">
    <source>
        <dbReference type="ARBA" id="ARBA00023136"/>
    </source>
</evidence>
<keyword evidence="2" id="KW-0813">Transport</keyword>
<dbReference type="STRING" id="1859457.BET10_03730"/>
<feature type="transmembrane region" description="Helical" evidence="7">
    <location>
        <begin position="308"/>
        <end position="327"/>
    </location>
</feature>
<dbReference type="SUPFAM" id="SSF103473">
    <property type="entry name" value="MFS general substrate transporter"/>
    <property type="match status" value="1"/>
</dbReference>
<feature type="transmembrane region" description="Helical" evidence="7">
    <location>
        <begin position="277"/>
        <end position="296"/>
    </location>
</feature>
<keyword evidence="10" id="KW-1185">Reference proteome</keyword>
<feature type="transmembrane region" description="Helical" evidence="7">
    <location>
        <begin position="421"/>
        <end position="443"/>
    </location>
</feature>
<reference evidence="9 10" key="1">
    <citation type="submission" date="2016-09" db="EMBL/GenBank/DDBJ databases">
        <title>Pseudoalteromonas amylolytica sp. nov., isolated from the surface seawater.</title>
        <authorList>
            <person name="Wu Y.-H."/>
            <person name="Cheng H."/>
            <person name="Jin X.-B."/>
            <person name="Wang C.-S."/>
            <person name="Xu X.-W."/>
        </authorList>
    </citation>
    <scope>NUCLEOTIDE SEQUENCE [LARGE SCALE GENOMIC DNA]</scope>
    <source>
        <strain evidence="9 10">JW1</strain>
    </source>
</reference>
<dbReference type="RefSeq" id="WP_070983140.1">
    <property type="nucleotide sequence ID" value="NZ_MKJU01000006.1"/>
</dbReference>
<evidence type="ECO:0000256" key="1">
    <source>
        <dbReference type="ARBA" id="ARBA00004651"/>
    </source>
</evidence>
<evidence type="ECO:0000256" key="7">
    <source>
        <dbReference type="SAM" id="Phobius"/>
    </source>
</evidence>
<dbReference type="PANTHER" id="PTHR43266:SF2">
    <property type="entry name" value="MAJOR FACILITATOR SUPERFAMILY (MFS) PROFILE DOMAIN-CONTAINING PROTEIN"/>
    <property type="match status" value="1"/>
</dbReference>
<keyword evidence="3" id="KW-1003">Cell membrane</keyword>
<dbReference type="AlphaFoldDB" id="A0A1S1MUX9"/>
<dbReference type="InterPro" id="IPR036259">
    <property type="entry name" value="MFS_trans_sf"/>
</dbReference>
<keyword evidence="5 7" id="KW-1133">Transmembrane helix</keyword>
<dbReference type="PROSITE" id="PS50850">
    <property type="entry name" value="MFS"/>
    <property type="match status" value="1"/>
</dbReference>
<dbReference type="Pfam" id="PF07690">
    <property type="entry name" value="MFS_1"/>
    <property type="match status" value="1"/>
</dbReference>
<comment type="caution">
    <text evidence="9">The sequence shown here is derived from an EMBL/GenBank/DDBJ whole genome shotgun (WGS) entry which is preliminary data.</text>
</comment>
<comment type="subcellular location">
    <subcellularLocation>
        <location evidence="1">Cell membrane</location>
        <topology evidence="1">Multi-pass membrane protein</topology>
    </subcellularLocation>
</comment>
<feature type="transmembrane region" description="Helical" evidence="7">
    <location>
        <begin position="63"/>
        <end position="84"/>
    </location>
</feature>
<dbReference type="Proteomes" id="UP000179786">
    <property type="component" value="Unassembled WGS sequence"/>
</dbReference>
<feature type="transmembrane region" description="Helical" evidence="7">
    <location>
        <begin position="366"/>
        <end position="389"/>
    </location>
</feature>
<dbReference type="CDD" id="cd06173">
    <property type="entry name" value="MFS_MefA_like"/>
    <property type="match status" value="1"/>
</dbReference>
<name>A0A1S1MUX9_9GAMM</name>
<evidence type="ECO:0000256" key="3">
    <source>
        <dbReference type="ARBA" id="ARBA00022475"/>
    </source>
</evidence>
<feature type="transmembrane region" description="Helical" evidence="7">
    <location>
        <begin position="39"/>
        <end position="57"/>
    </location>
</feature>
<evidence type="ECO:0000256" key="2">
    <source>
        <dbReference type="ARBA" id="ARBA00022448"/>
    </source>
</evidence>
<dbReference type="PANTHER" id="PTHR43266">
    <property type="entry name" value="MACROLIDE-EFFLUX PROTEIN"/>
    <property type="match status" value="1"/>
</dbReference>
<dbReference type="InterPro" id="IPR011701">
    <property type="entry name" value="MFS"/>
</dbReference>
<dbReference type="Gene3D" id="1.20.1250.20">
    <property type="entry name" value="MFS general substrate transporter like domains"/>
    <property type="match status" value="1"/>
</dbReference>
<feature type="transmembrane region" description="Helical" evidence="7">
    <location>
        <begin position="162"/>
        <end position="181"/>
    </location>
</feature>
<dbReference type="OrthoDB" id="9775268at2"/>
<evidence type="ECO:0000259" key="8">
    <source>
        <dbReference type="PROSITE" id="PS50850"/>
    </source>
</evidence>
<feature type="transmembrane region" description="Helical" evidence="7">
    <location>
        <begin position="187"/>
        <end position="207"/>
    </location>
</feature>
<feature type="transmembrane region" description="Helical" evidence="7">
    <location>
        <begin position="96"/>
        <end position="116"/>
    </location>
</feature>
<dbReference type="GO" id="GO:0022857">
    <property type="term" value="F:transmembrane transporter activity"/>
    <property type="evidence" value="ECO:0007669"/>
    <property type="project" value="InterPro"/>
</dbReference>
<feature type="transmembrane region" description="Helical" evidence="7">
    <location>
        <begin position="122"/>
        <end position="142"/>
    </location>
</feature>
<evidence type="ECO:0000256" key="4">
    <source>
        <dbReference type="ARBA" id="ARBA00022692"/>
    </source>
</evidence>
<proteinExistence type="predicted"/>
<dbReference type="InterPro" id="IPR020846">
    <property type="entry name" value="MFS_dom"/>
</dbReference>
<organism evidence="9 10">
    <name type="scientific">Pseudoalteromonas amylolytica</name>
    <dbReference type="NCBI Taxonomy" id="1859457"/>
    <lineage>
        <taxon>Bacteria</taxon>
        <taxon>Pseudomonadati</taxon>
        <taxon>Pseudomonadota</taxon>
        <taxon>Gammaproteobacteria</taxon>
        <taxon>Alteromonadales</taxon>
        <taxon>Pseudoalteromonadaceae</taxon>
        <taxon>Pseudoalteromonas</taxon>
    </lineage>
</organism>
<feature type="transmembrane region" description="Helical" evidence="7">
    <location>
        <begin position="333"/>
        <end position="354"/>
    </location>
</feature>
<evidence type="ECO:0000313" key="10">
    <source>
        <dbReference type="Proteomes" id="UP000179786"/>
    </source>
</evidence>